<evidence type="ECO:0008006" key="8">
    <source>
        <dbReference type="Google" id="ProtNLM"/>
    </source>
</evidence>
<dbReference type="InterPro" id="IPR056125">
    <property type="entry name" value="DUF7708"/>
</dbReference>
<evidence type="ECO:0000313" key="7">
    <source>
        <dbReference type="Proteomes" id="UP001201262"/>
    </source>
</evidence>
<protein>
    <recommendedName>
        <fullName evidence="8">NACHT domain-containing protein</fullName>
    </recommendedName>
</protein>
<feature type="domain" description="GPI inositol-deacylase winged helix" evidence="3">
    <location>
        <begin position="545"/>
        <end position="629"/>
    </location>
</feature>
<dbReference type="GeneID" id="70243872"/>
<evidence type="ECO:0000256" key="1">
    <source>
        <dbReference type="ARBA" id="ARBA00022737"/>
    </source>
</evidence>
<feature type="region of interest" description="Disordered" evidence="2">
    <location>
        <begin position="976"/>
        <end position="1024"/>
    </location>
</feature>
<accession>A0AAD4KXU1</accession>
<name>A0AAD4KXU1_9EURO</name>
<feature type="domain" description="DUF7708" evidence="4">
    <location>
        <begin position="86"/>
        <end position="222"/>
    </location>
</feature>
<dbReference type="PANTHER" id="PTHR10039:SF14">
    <property type="entry name" value="NACHT DOMAIN-CONTAINING PROTEIN"/>
    <property type="match status" value="1"/>
</dbReference>
<dbReference type="InterPro" id="IPR056884">
    <property type="entry name" value="NPHP3-like_N"/>
</dbReference>
<dbReference type="Pfam" id="PF22939">
    <property type="entry name" value="WHD_GPIID"/>
    <property type="match status" value="1"/>
</dbReference>
<feature type="compositionally biased region" description="Polar residues" evidence="2">
    <location>
        <begin position="1272"/>
        <end position="1281"/>
    </location>
</feature>
<dbReference type="InterPro" id="IPR027417">
    <property type="entry name" value="P-loop_NTPase"/>
</dbReference>
<dbReference type="RefSeq" id="XP_046076558.1">
    <property type="nucleotide sequence ID" value="XM_046213585.1"/>
</dbReference>
<feature type="domain" description="Nephrocystin 3-like N-terminal" evidence="5">
    <location>
        <begin position="273"/>
        <end position="435"/>
    </location>
</feature>
<evidence type="ECO:0000259" key="5">
    <source>
        <dbReference type="Pfam" id="PF24883"/>
    </source>
</evidence>
<dbReference type="Pfam" id="PF24883">
    <property type="entry name" value="NPHP3_N"/>
    <property type="match status" value="1"/>
</dbReference>
<evidence type="ECO:0000256" key="2">
    <source>
        <dbReference type="SAM" id="MobiDB-lite"/>
    </source>
</evidence>
<feature type="compositionally biased region" description="Basic and acidic residues" evidence="2">
    <location>
        <begin position="979"/>
        <end position="988"/>
    </location>
</feature>
<gene>
    <name evidence="6" type="ORF">BGW36DRAFT_354957</name>
</gene>
<dbReference type="SUPFAM" id="SSF52540">
    <property type="entry name" value="P-loop containing nucleoside triphosphate hydrolases"/>
    <property type="match status" value="1"/>
</dbReference>
<evidence type="ECO:0000259" key="3">
    <source>
        <dbReference type="Pfam" id="PF22939"/>
    </source>
</evidence>
<comment type="caution">
    <text evidence="6">The sequence shown here is derived from an EMBL/GenBank/DDBJ whole genome shotgun (WGS) entry which is preliminary data.</text>
</comment>
<feature type="compositionally biased region" description="Low complexity" evidence="2">
    <location>
        <begin position="1260"/>
        <end position="1271"/>
    </location>
</feature>
<dbReference type="PANTHER" id="PTHR10039">
    <property type="entry name" value="AMELOGENIN"/>
    <property type="match status" value="1"/>
</dbReference>
<dbReference type="Pfam" id="PF24809">
    <property type="entry name" value="DUF7708"/>
    <property type="match status" value="1"/>
</dbReference>
<keyword evidence="1" id="KW-0677">Repeat</keyword>
<dbReference type="EMBL" id="JAJTJA010000002">
    <property type="protein sequence ID" value="KAH8703540.1"/>
    <property type="molecule type" value="Genomic_DNA"/>
</dbReference>
<dbReference type="Gene3D" id="3.40.50.300">
    <property type="entry name" value="P-loop containing nucleotide triphosphate hydrolases"/>
    <property type="match status" value="1"/>
</dbReference>
<proteinExistence type="predicted"/>
<keyword evidence="7" id="KW-1185">Reference proteome</keyword>
<sequence length="1352" mass="154014">MATKKVNDPFVKAITEFISDVKRKEDTQSPFYKEVLSKINTHSHQNGDQSKLSAENLHAFVEELERKQKRTSNTRWVSEKLHPLLSGLDQYIQICDVMSQAGGSIGILVYGGARVVLQLALNFHNCFDQILLIMEEVGNSLDCYNCFAGAYEKSVEMQALLIRTYKNIVSFWQDAAKLLSKPAYKTLLKGIVKPLAKEWSERKEKLKADSDRVLKLAVATSATMQKNKDEEQKERRSQKMKRQVVDWIKGGIDGEQLDTRKILRQNEEICHENTCEWLFEHPLMKDWLGHNETTGAWYSAPPGAGKTVLAATVVRKLQDRDLKTVAFFYSFNDTIRKKPITALRCLALQLLTHARQVPDKVQRLYEEDVESHFFELHDQRTAVEVVRALLMQQPRVHIIVDGLDECEDRELLTRCIRPLLEVKRPGIVKWFFTSRPDSAIRSIMKKHQITEINAPQISLQQDIKLYVTEYLRNTLDHSCSECVEFWTEESEGNFLWAVLMLRILGGADLTCDAEIDEALEKFPKGLAGCYMRTLDQLSKRSEPQQQLARRIFSMVVAADQPLRLSELSHALGTIGFATDFSTKNLRKVELIEDLCSNLIVFDRSSNGTETDPALKVAHKSIQDFFLEDPTELKAPENLQKYFVSRSVANRELGEACLTYLSYERYNKPQDIMSIVTQEDHAFLRHAALFWHAYLSHGDHSQELFERVKKFIESPAFWTCVAVQCRFGPYLLAQYDNVGGAQYRLRGTGPKGGDNSRIHYGIPLPEWLEDYKPFGPGITQAFVGFIHEWHALLISQPSALNQCAMSFRCMAHLPGRRSWLSDRVKLYCLCGREPWPFSISSLSVVDVTHDAKDLIVDIIGNEIIAGTSQIRCIRLKIHPDGSLHVGLQSEKMLLPNECTPETILLSHEWSRPQNHLSALNPTLLEIKEYEVKQRDKDVSIEMVSGLRPPQAIGNKWHLVGKTIHTLHNQQRAATFQLSSLDERSSRDDPNIQSDSTYGSAAPSLRDNDSDADSDSEAPSDHPPVNDCMLILYENEPPLFQFSKPSNNQIESICAVHPVEKIAVWSPAPHQLFVQNLEPVKLFSQILIEPATVQFSNLSAMRKEFRFSESGDVLYYLLYTAEQQETSIKQAVTVLCFQFTRSGSEEELVDLQPLYSAQSISYECYGEIQHPLILTTWTSENLYIALPPLSCNAKVLRLPLCGQNENEDLPKLKQFQTLCNPAYFPYSTPYRNPQLKIIESRDDGNNSKQILLLALDAQFQDSSSSSSDDGSNDQFPLNSPSRVLSEQPALLTIELDPEADWRDYCADDERSQELRDRKWSYDALRGSFLDSNKRFKVPIRSGMDWTRKAFLSCA</sequence>
<reference evidence="6" key="1">
    <citation type="submission" date="2021-12" db="EMBL/GenBank/DDBJ databases">
        <title>Convergent genome expansion in fungi linked to evolution of root-endophyte symbiosis.</title>
        <authorList>
            <consortium name="DOE Joint Genome Institute"/>
            <person name="Ke Y.-H."/>
            <person name="Bonito G."/>
            <person name="Liao H.-L."/>
            <person name="Looney B."/>
            <person name="Rojas-Flechas A."/>
            <person name="Nash J."/>
            <person name="Hameed K."/>
            <person name="Schadt C."/>
            <person name="Martin F."/>
            <person name="Crous P.W."/>
            <person name="Miettinen O."/>
            <person name="Magnuson J.K."/>
            <person name="Labbe J."/>
            <person name="Jacobson D."/>
            <person name="Doktycz M.J."/>
            <person name="Veneault-Fourrey C."/>
            <person name="Kuo A."/>
            <person name="Mondo S."/>
            <person name="Calhoun S."/>
            <person name="Riley R."/>
            <person name="Ohm R."/>
            <person name="LaButti K."/>
            <person name="Andreopoulos B."/>
            <person name="Pangilinan J."/>
            <person name="Nolan M."/>
            <person name="Tritt A."/>
            <person name="Clum A."/>
            <person name="Lipzen A."/>
            <person name="Daum C."/>
            <person name="Barry K."/>
            <person name="Grigoriev I.V."/>
            <person name="Vilgalys R."/>
        </authorList>
    </citation>
    <scope>NUCLEOTIDE SEQUENCE</scope>
    <source>
        <strain evidence="6">PMI_201</strain>
    </source>
</reference>
<organism evidence="6 7">
    <name type="scientific">Talaromyces proteolyticus</name>
    <dbReference type="NCBI Taxonomy" id="1131652"/>
    <lineage>
        <taxon>Eukaryota</taxon>
        <taxon>Fungi</taxon>
        <taxon>Dikarya</taxon>
        <taxon>Ascomycota</taxon>
        <taxon>Pezizomycotina</taxon>
        <taxon>Eurotiomycetes</taxon>
        <taxon>Eurotiomycetidae</taxon>
        <taxon>Eurotiales</taxon>
        <taxon>Trichocomaceae</taxon>
        <taxon>Talaromyces</taxon>
        <taxon>Talaromyces sect. Bacilispori</taxon>
    </lineage>
</organism>
<evidence type="ECO:0000259" key="4">
    <source>
        <dbReference type="Pfam" id="PF24809"/>
    </source>
</evidence>
<dbReference type="InterPro" id="IPR054471">
    <property type="entry name" value="GPIID_WHD"/>
</dbReference>
<dbReference type="Proteomes" id="UP001201262">
    <property type="component" value="Unassembled WGS sequence"/>
</dbReference>
<feature type="region of interest" description="Disordered" evidence="2">
    <location>
        <begin position="1260"/>
        <end position="1281"/>
    </location>
</feature>
<evidence type="ECO:0000313" key="6">
    <source>
        <dbReference type="EMBL" id="KAH8703540.1"/>
    </source>
</evidence>